<feature type="DNA-binding region" description="OmpR/PhoB-type" evidence="3">
    <location>
        <begin position="124"/>
        <end position="219"/>
    </location>
</feature>
<dbReference type="OrthoDB" id="9802426at2"/>
<dbReference type="GO" id="GO:0000156">
    <property type="term" value="F:phosphorelay response regulator activity"/>
    <property type="evidence" value="ECO:0007669"/>
    <property type="project" value="TreeGrafter"/>
</dbReference>
<name>A0A3L7AE35_9MICO</name>
<sequence length="228" mass="25356">MRVLLVEDEPFLAEAIAAGLSANAISVDTVADGESALTATDLTEYEVVLLDRDIPVVHGDEVCRILNERERRPAILMLTAARALTDRVDGLAIGADDYLSKPFEFPELIARVRALSRRKFQARPPVLNAGDVRLDPIRFEVTRAGRFIRLARKEFAVLEVLMREPGTVLSAEELLERAWDENANPFTNSVKVTISTLRRKLGEPWLIRTVPGVGYAIETEEPEHATAQ</sequence>
<dbReference type="GO" id="GO:0006355">
    <property type="term" value="P:regulation of DNA-templated transcription"/>
    <property type="evidence" value="ECO:0007669"/>
    <property type="project" value="InterPro"/>
</dbReference>
<dbReference type="PROSITE" id="PS50110">
    <property type="entry name" value="RESPONSE_REGULATORY"/>
    <property type="match status" value="1"/>
</dbReference>
<dbReference type="Pfam" id="PF00486">
    <property type="entry name" value="Trans_reg_C"/>
    <property type="match status" value="1"/>
</dbReference>
<evidence type="ECO:0000259" key="5">
    <source>
        <dbReference type="PROSITE" id="PS51755"/>
    </source>
</evidence>
<evidence type="ECO:0000256" key="3">
    <source>
        <dbReference type="PROSITE-ProRule" id="PRU01091"/>
    </source>
</evidence>
<dbReference type="Gene3D" id="1.10.10.10">
    <property type="entry name" value="Winged helix-like DNA-binding domain superfamily/Winged helix DNA-binding domain"/>
    <property type="match status" value="1"/>
</dbReference>
<evidence type="ECO:0000259" key="4">
    <source>
        <dbReference type="PROSITE" id="PS50110"/>
    </source>
</evidence>
<keyword evidence="1 3" id="KW-0238">DNA-binding</keyword>
<evidence type="ECO:0000256" key="1">
    <source>
        <dbReference type="ARBA" id="ARBA00023125"/>
    </source>
</evidence>
<dbReference type="Pfam" id="PF00072">
    <property type="entry name" value="Response_reg"/>
    <property type="match status" value="1"/>
</dbReference>
<dbReference type="SMART" id="SM00448">
    <property type="entry name" value="REC"/>
    <property type="match status" value="1"/>
</dbReference>
<evidence type="ECO:0000313" key="6">
    <source>
        <dbReference type="EMBL" id="RLP77968.1"/>
    </source>
</evidence>
<dbReference type="InterPro" id="IPR001789">
    <property type="entry name" value="Sig_transdc_resp-reg_receiver"/>
</dbReference>
<dbReference type="InterPro" id="IPR001867">
    <property type="entry name" value="OmpR/PhoB-type_DNA-bd"/>
</dbReference>
<dbReference type="Gene3D" id="3.40.50.2300">
    <property type="match status" value="1"/>
</dbReference>
<dbReference type="EMBL" id="RCUX01000001">
    <property type="protein sequence ID" value="RLP77968.1"/>
    <property type="molecule type" value="Genomic_DNA"/>
</dbReference>
<dbReference type="InterPro" id="IPR011006">
    <property type="entry name" value="CheY-like_superfamily"/>
</dbReference>
<feature type="modified residue" description="4-aspartylphosphate" evidence="2">
    <location>
        <position position="51"/>
    </location>
</feature>
<dbReference type="GO" id="GO:0005829">
    <property type="term" value="C:cytosol"/>
    <property type="evidence" value="ECO:0007669"/>
    <property type="project" value="TreeGrafter"/>
</dbReference>
<evidence type="ECO:0000313" key="7">
    <source>
        <dbReference type="Proteomes" id="UP000272503"/>
    </source>
</evidence>
<dbReference type="InterPro" id="IPR036388">
    <property type="entry name" value="WH-like_DNA-bd_sf"/>
</dbReference>
<dbReference type="RefSeq" id="WP_121647061.1">
    <property type="nucleotide sequence ID" value="NZ_RCUX01000001.1"/>
</dbReference>
<dbReference type="GO" id="GO:0032993">
    <property type="term" value="C:protein-DNA complex"/>
    <property type="evidence" value="ECO:0007669"/>
    <property type="project" value="TreeGrafter"/>
</dbReference>
<dbReference type="GO" id="GO:0000976">
    <property type="term" value="F:transcription cis-regulatory region binding"/>
    <property type="evidence" value="ECO:0007669"/>
    <property type="project" value="TreeGrafter"/>
</dbReference>
<dbReference type="PROSITE" id="PS51755">
    <property type="entry name" value="OMPR_PHOB"/>
    <property type="match status" value="1"/>
</dbReference>
<accession>A0A3L7AE35</accession>
<protein>
    <submittedName>
        <fullName evidence="6">DNA-binding response regulator</fullName>
    </submittedName>
</protein>
<keyword evidence="2" id="KW-0597">Phosphoprotein</keyword>
<comment type="caution">
    <text evidence="6">The sequence shown here is derived from an EMBL/GenBank/DDBJ whole genome shotgun (WGS) entry which is preliminary data.</text>
</comment>
<feature type="domain" description="Response regulatory" evidence="4">
    <location>
        <begin position="2"/>
        <end position="116"/>
    </location>
</feature>
<dbReference type="SUPFAM" id="SSF52172">
    <property type="entry name" value="CheY-like"/>
    <property type="match status" value="1"/>
</dbReference>
<dbReference type="PANTHER" id="PTHR48111">
    <property type="entry name" value="REGULATOR OF RPOS"/>
    <property type="match status" value="1"/>
</dbReference>
<dbReference type="Gene3D" id="6.10.250.690">
    <property type="match status" value="1"/>
</dbReference>
<keyword evidence="7" id="KW-1185">Reference proteome</keyword>
<dbReference type="Proteomes" id="UP000272503">
    <property type="component" value="Unassembled WGS sequence"/>
</dbReference>
<organism evidence="6 7">
    <name type="scientific">Mycetocola tolaasinivorans</name>
    <dbReference type="NCBI Taxonomy" id="76635"/>
    <lineage>
        <taxon>Bacteria</taxon>
        <taxon>Bacillati</taxon>
        <taxon>Actinomycetota</taxon>
        <taxon>Actinomycetes</taxon>
        <taxon>Micrococcales</taxon>
        <taxon>Microbacteriaceae</taxon>
        <taxon>Mycetocola</taxon>
    </lineage>
</organism>
<dbReference type="CDD" id="cd00383">
    <property type="entry name" value="trans_reg_C"/>
    <property type="match status" value="1"/>
</dbReference>
<dbReference type="AlphaFoldDB" id="A0A3L7AE35"/>
<feature type="domain" description="OmpR/PhoB-type" evidence="5">
    <location>
        <begin position="124"/>
        <end position="219"/>
    </location>
</feature>
<dbReference type="SMART" id="SM00862">
    <property type="entry name" value="Trans_reg_C"/>
    <property type="match status" value="1"/>
</dbReference>
<proteinExistence type="predicted"/>
<reference evidence="6 7" key="1">
    <citation type="submission" date="2018-10" db="EMBL/GenBank/DDBJ databases">
        <authorList>
            <person name="Li J."/>
        </authorList>
    </citation>
    <scope>NUCLEOTIDE SEQUENCE [LARGE SCALE GENOMIC DNA]</scope>
    <source>
        <strain evidence="6 7">IF 016277</strain>
    </source>
</reference>
<gene>
    <name evidence="6" type="ORF">D9V32_01155</name>
</gene>
<dbReference type="InterPro" id="IPR039420">
    <property type="entry name" value="WalR-like"/>
</dbReference>
<evidence type="ECO:0000256" key="2">
    <source>
        <dbReference type="PROSITE-ProRule" id="PRU00169"/>
    </source>
</evidence>
<dbReference type="PANTHER" id="PTHR48111:SF36">
    <property type="entry name" value="TRANSCRIPTIONAL REGULATORY PROTEIN CUTR"/>
    <property type="match status" value="1"/>
</dbReference>